<evidence type="ECO:0000313" key="1">
    <source>
        <dbReference type="EMBL" id="GBN76593.1"/>
    </source>
</evidence>
<proteinExistence type="predicted"/>
<dbReference type="EMBL" id="BGPR01017588">
    <property type="protein sequence ID" value="GBN76593.1"/>
    <property type="molecule type" value="Genomic_DNA"/>
</dbReference>
<dbReference type="Proteomes" id="UP000499080">
    <property type="component" value="Unassembled WGS sequence"/>
</dbReference>
<dbReference type="EMBL" id="BGPR01017589">
    <property type="protein sequence ID" value="GBN76596.1"/>
    <property type="molecule type" value="Genomic_DNA"/>
</dbReference>
<sequence length="104" mass="11652">MSVVVKPHFPTTIAACKVSENRRNAAIVRIHLLFRRKLVSSAHRIFPGQQHPLSFEQGTGAQTFSKTSASPSHGWMTGFYMDNAETYRVSLVILLCSVLKQHKV</sequence>
<gene>
    <name evidence="1" type="ORF">AVEN_252868_1</name>
    <name evidence="2" type="ORF">AVEN_263908_1</name>
</gene>
<dbReference type="AlphaFoldDB" id="A0A4Y2RMP1"/>
<reference evidence="2 3" key="1">
    <citation type="journal article" date="2019" name="Sci. Rep.">
        <title>Orb-weaving spider Araneus ventricosus genome elucidates the spidroin gene catalogue.</title>
        <authorList>
            <person name="Kono N."/>
            <person name="Nakamura H."/>
            <person name="Ohtoshi R."/>
            <person name="Moran D.A.P."/>
            <person name="Shinohara A."/>
            <person name="Yoshida Y."/>
            <person name="Fujiwara M."/>
            <person name="Mori M."/>
            <person name="Tomita M."/>
            <person name="Arakawa K."/>
        </authorList>
    </citation>
    <scope>NUCLEOTIDE SEQUENCE [LARGE SCALE GENOMIC DNA]</scope>
</reference>
<accession>A0A4Y2RMP1</accession>
<comment type="caution">
    <text evidence="2">The sequence shown here is derived from an EMBL/GenBank/DDBJ whole genome shotgun (WGS) entry which is preliminary data.</text>
</comment>
<name>A0A4Y2RMP1_ARAVE</name>
<evidence type="ECO:0000313" key="2">
    <source>
        <dbReference type="EMBL" id="GBN76596.1"/>
    </source>
</evidence>
<organism evidence="2 3">
    <name type="scientific">Araneus ventricosus</name>
    <name type="common">Orbweaver spider</name>
    <name type="synonym">Epeira ventricosa</name>
    <dbReference type="NCBI Taxonomy" id="182803"/>
    <lineage>
        <taxon>Eukaryota</taxon>
        <taxon>Metazoa</taxon>
        <taxon>Ecdysozoa</taxon>
        <taxon>Arthropoda</taxon>
        <taxon>Chelicerata</taxon>
        <taxon>Arachnida</taxon>
        <taxon>Araneae</taxon>
        <taxon>Araneomorphae</taxon>
        <taxon>Entelegynae</taxon>
        <taxon>Araneoidea</taxon>
        <taxon>Araneidae</taxon>
        <taxon>Araneus</taxon>
    </lineage>
</organism>
<keyword evidence="3" id="KW-1185">Reference proteome</keyword>
<protein>
    <submittedName>
        <fullName evidence="2">Uncharacterized protein</fullName>
    </submittedName>
</protein>
<evidence type="ECO:0000313" key="3">
    <source>
        <dbReference type="Proteomes" id="UP000499080"/>
    </source>
</evidence>